<gene>
    <name evidence="1" type="ordered locus">Turpa_1283</name>
</gene>
<evidence type="ECO:0000313" key="1">
    <source>
        <dbReference type="EMBL" id="AFM11931.1"/>
    </source>
</evidence>
<dbReference type="RefSeq" id="WP_014802447.1">
    <property type="nucleotide sequence ID" value="NC_018020.1"/>
</dbReference>
<dbReference type="STRING" id="869212.Turpa_1283"/>
<dbReference type="HOGENOM" id="CLU_1474572_0_0_12"/>
<accession>I4B3S4</accession>
<name>I4B3S4_TURPD</name>
<reference evidence="1 2" key="1">
    <citation type="submission" date="2012-06" db="EMBL/GenBank/DDBJ databases">
        <title>The complete chromosome of genome of Turneriella parva DSM 21527.</title>
        <authorList>
            <consortium name="US DOE Joint Genome Institute (JGI-PGF)"/>
            <person name="Lucas S."/>
            <person name="Han J."/>
            <person name="Lapidus A."/>
            <person name="Bruce D."/>
            <person name="Goodwin L."/>
            <person name="Pitluck S."/>
            <person name="Peters L."/>
            <person name="Kyrpides N."/>
            <person name="Mavromatis K."/>
            <person name="Ivanova N."/>
            <person name="Mikhailova N."/>
            <person name="Chertkov O."/>
            <person name="Detter J.C."/>
            <person name="Tapia R."/>
            <person name="Han C."/>
            <person name="Land M."/>
            <person name="Hauser L."/>
            <person name="Markowitz V."/>
            <person name="Cheng J.-F."/>
            <person name="Hugenholtz P."/>
            <person name="Woyke T."/>
            <person name="Wu D."/>
            <person name="Gronow S."/>
            <person name="Wellnitz S."/>
            <person name="Brambilla E."/>
            <person name="Klenk H.-P."/>
            <person name="Eisen J.A."/>
        </authorList>
    </citation>
    <scope>NUCLEOTIDE SEQUENCE [LARGE SCALE GENOMIC DNA]</scope>
    <source>
        <strain evidence="2">ATCC BAA-1111 / DSM 21527 / NCTC 11395 / H</strain>
    </source>
</reference>
<protein>
    <submittedName>
        <fullName evidence="1">Uncharacterized protein</fullName>
    </submittedName>
</protein>
<dbReference type="AlphaFoldDB" id="I4B3S4"/>
<dbReference type="EMBL" id="CP002959">
    <property type="protein sequence ID" value="AFM11931.1"/>
    <property type="molecule type" value="Genomic_DNA"/>
</dbReference>
<dbReference type="KEGG" id="tpx:Turpa_1283"/>
<proteinExistence type="predicted"/>
<sequence length="183" mass="19830">MNGLKPALPEFRCFSLALKCLKWRPAAQPLIAKQGMVTMLSTGSGPKEMQPMPHARFVRPIVFTYLSLLLTLNCQNNSWGKFWDVSAAAVDPLAVCRSAVAGDAFSMICVPANTTGFSRGWAGLATLVHTVASISSFAIGKYEVIYSDWETVRLWAIANTYSFANNGQPGSAGGTRIRTLPQI</sequence>
<dbReference type="Proteomes" id="UP000006048">
    <property type="component" value="Chromosome"/>
</dbReference>
<organism evidence="1 2">
    <name type="scientific">Turneriella parva (strain ATCC BAA-1111 / DSM 21527 / NCTC 11395 / H)</name>
    <name type="common">Leptospira parva</name>
    <dbReference type="NCBI Taxonomy" id="869212"/>
    <lineage>
        <taxon>Bacteria</taxon>
        <taxon>Pseudomonadati</taxon>
        <taxon>Spirochaetota</taxon>
        <taxon>Spirochaetia</taxon>
        <taxon>Leptospirales</taxon>
        <taxon>Leptospiraceae</taxon>
        <taxon>Turneriella</taxon>
    </lineage>
</organism>
<evidence type="ECO:0000313" key="2">
    <source>
        <dbReference type="Proteomes" id="UP000006048"/>
    </source>
</evidence>
<keyword evidence="2" id="KW-1185">Reference proteome</keyword>